<comment type="caution">
    <text evidence="2">The sequence shown here is derived from an EMBL/GenBank/DDBJ whole genome shotgun (WGS) entry which is preliminary data.</text>
</comment>
<accession>A0A9D4RXG7</accession>
<dbReference type="Proteomes" id="UP000828390">
    <property type="component" value="Unassembled WGS sequence"/>
</dbReference>
<evidence type="ECO:0000313" key="2">
    <source>
        <dbReference type="EMBL" id="KAH3882197.1"/>
    </source>
</evidence>
<organism evidence="2 3">
    <name type="scientific">Dreissena polymorpha</name>
    <name type="common">Zebra mussel</name>
    <name type="synonym">Mytilus polymorpha</name>
    <dbReference type="NCBI Taxonomy" id="45954"/>
    <lineage>
        <taxon>Eukaryota</taxon>
        <taxon>Metazoa</taxon>
        <taxon>Spiralia</taxon>
        <taxon>Lophotrochozoa</taxon>
        <taxon>Mollusca</taxon>
        <taxon>Bivalvia</taxon>
        <taxon>Autobranchia</taxon>
        <taxon>Heteroconchia</taxon>
        <taxon>Euheterodonta</taxon>
        <taxon>Imparidentia</taxon>
        <taxon>Neoheterodontei</taxon>
        <taxon>Myida</taxon>
        <taxon>Dreissenoidea</taxon>
        <taxon>Dreissenidae</taxon>
        <taxon>Dreissena</taxon>
    </lineage>
</organism>
<feature type="region of interest" description="Disordered" evidence="1">
    <location>
        <begin position="1"/>
        <end position="35"/>
    </location>
</feature>
<gene>
    <name evidence="2" type="ORF">DPMN_006129</name>
</gene>
<reference evidence="2" key="2">
    <citation type="submission" date="2020-11" db="EMBL/GenBank/DDBJ databases">
        <authorList>
            <person name="McCartney M.A."/>
            <person name="Auch B."/>
            <person name="Kono T."/>
            <person name="Mallez S."/>
            <person name="Becker A."/>
            <person name="Gohl D.M."/>
            <person name="Silverstein K.A.T."/>
            <person name="Koren S."/>
            <person name="Bechman K.B."/>
            <person name="Herman A."/>
            <person name="Abrahante J.E."/>
            <person name="Garbe J."/>
        </authorList>
    </citation>
    <scope>NUCLEOTIDE SEQUENCE</scope>
    <source>
        <strain evidence="2">Duluth1</strain>
        <tissue evidence="2">Whole animal</tissue>
    </source>
</reference>
<reference evidence="2" key="1">
    <citation type="journal article" date="2019" name="bioRxiv">
        <title>The Genome of the Zebra Mussel, Dreissena polymorpha: A Resource for Invasive Species Research.</title>
        <authorList>
            <person name="McCartney M.A."/>
            <person name="Auch B."/>
            <person name="Kono T."/>
            <person name="Mallez S."/>
            <person name="Zhang Y."/>
            <person name="Obille A."/>
            <person name="Becker A."/>
            <person name="Abrahante J.E."/>
            <person name="Garbe J."/>
            <person name="Badalamenti J.P."/>
            <person name="Herman A."/>
            <person name="Mangelson H."/>
            <person name="Liachko I."/>
            <person name="Sullivan S."/>
            <person name="Sone E.D."/>
            <person name="Koren S."/>
            <person name="Silverstein K.A.T."/>
            <person name="Beckman K.B."/>
            <person name="Gohl D.M."/>
        </authorList>
    </citation>
    <scope>NUCLEOTIDE SEQUENCE</scope>
    <source>
        <strain evidence="2">Duluth1</strain>
        <tissue evidence="2">Whole animal</tissue>
    </source>
</reference>
<dbReference type="AlphaFoldDB" id="A0A9D4RXG7"/>
<protein>
    <submittedName>
        <fullName evidence="2">Uncharacterized protein</fullName>
    </submittedName>
</protein>
<proteinExistence type="predicted"/>
<name>A0A9D4RXG7_DREPO</name>
<evidence type="ECO:0000256" key="1">
    <source>
        <dbReference type="SAM" id="MobiDB-lite"/>
    </source>
</evidence>
<evidence type="ECO:0000313" key="3">
    <source>
        <dbReference type="Proteomes" id="UP000828390"/>
    </source>
</evidence>
<keyword evidence="3" id="KW-1185">Reference proteome</keyword>
<sequence>MLRAPEVPGAPLQGLRGQHDLSGDASYSESKASARPTHRGILQHIRLCAELL</sequence>
<dbReference type="EMBL" id="JAIWYP010000001">
    <property type="protein sequence ID" value="KAH3882197.1"/>
    <property type="molecule type" value="Genomic_DNA"/>
</dbReference>